<proteinExistence type="predicted"/>
<accession>A0A8J4QSE6</accession>
<dbReference type="AlphaFoldDB" id="A0A8J4QSE6"/>
<dbReference type="Proteomes" id="UP000737018">
    <property type="component" value="Unassembled WGS sequence"/>
</dbReference>
<sequence length="138" mass="15674">MGWSLKFEVTQLSLNHYVGDPEESYDAEAGGDRDCKTTALTSDVLPSSSNLWFGCDWDLRMLNIQFSDPHQFVDFIVNPPRDLMVEKTQQENFNLYAALRLEFVAVEEQSSALGNQTKERRTGNRYSKKISGELEGCV</sequence>
<organism evidence="1 2">
    <name type="scientific">Castanea mollissima</name>
    <name type="common">Chinese chestnut</name>
    <dbReference type="NCBI Taxonomy" id="60419"/>
    <lineage>
        <taxon>Eukaryota</taxon>
        <taxon>Viridiplantae</taxon>
        <taxon>Streptophyta</taxon>
        <taxon>Embryophyta</taxon>
        <taxon>Tracheophyta</taxon>
        <taxon>Spermatophyta</taxon>
        <taxon>Magnoliopsida</taxon>
        <taxon>eudicotyledons</taxon>
        <taxon>Gunneridae</taxon>
        <taxon>Pentapetalae</taxon>
        <taxon>rosids</taxon>
        <taxon>fabids</taxon>
        <taxon>Fagales</taxon>
        <taxon>Fagaceae</taxon>
        <taxon>Castanea</taxon>
    </lineage>
</organism>
<reference evidence="1" key="1">
    <citation type="submission" date="2020-03" db="EMBL/GenBank/DDBJ databases">
        <title>Castanea mollissima Vanexum genome sequencing.</title>
        <authorList>
            <person name="Staton M."/>
        </authorList>
    </citation>
    <scope>NUCLEOTIDE SEQUENCE</scope>
    <source>
        <tissue evidence="1">Leaf</tissue>
    </source>
</reference>
<gene>
    <name evidence="1" type="ORF">CMV_017657</name>
</gene>
<evidence type="ECO:0000313" key="2">
    <source>
        <dbReference type="Proteomes" id="UP000737018"/>
    </source>
</evidence>
<comment type="caution">
    <text evidence="1">The sequence shown here is derived from an EMBL/GenBank/DDBJ whole genome shotgun (WGS) entry which is preliminary data.</text>
</comment>
<name>A0A8J4QSE6_9ROSI</name>
<protein>
    <submittedName>
        <fullName evidence="1">Uncharacterized protein</fullName>
    </submittedName>
</protein>
<keyword evidence="2" id="KW-1185">Reference proteome</keyword>
<evidence type="ECO:0000313" key="1">
    <source>
        <dbReference type="EMBL" id="KAF3957318.1"/>
    </source>
</evidence>
<dbReference type="EMBL" id="JRKL02002858">
    <property type="protein sequence ID" value="KAF3957318.1"/>
    <property type="molecule type" value="Genomic_DNA"/>
</dbReference>